<proteinExistence type="predicted"/>
<keyword evidence="3" id="KW-1185">Reference proteome</keyword>
<accession>A0ABM5EJV7</accession>
<keyword evidence="1" id="KW-0175">Coiled coil</keyword>
<dbReference type="RefSeq" id="XP_072833434.1">
    <property type="nucleotide sequence ID" value="XM_072977333.1"/>
</dbReference>
<feature type="coiled-coil region" evidence="1">
    <location>
        <begin position="71"/>
        <end position="105"/>
    </location>
</feature>
<evidence type="ECO:0000256" key="2">
    <source>
        <dbReference type="SAM" id="MobiDB-lite"/>
    </source>
</evidence>
<feature type="region of interest" description="Disordered" evidence="2">
    <location>
        <begin position="211"/>
        <end position="237"/>
    </location>
</feature>
<dbReference type="GeneID" id="110082349"/>
<name>A0ABM5EJV7_9SAUR</name>
<reference evidence="4" key="1">
    <citation type="submission" date="2025-08" db="UniProtKB">
        <authorList>
            <consortium name="RefSeq"/>
        </authorList>
    </citation>
    <scope>IDENTIFICATION</scope>
</reference>
<organism evidence="3 4">
    <name type="scientific">Pogona vitticeps</name>
    <name type="common">central bearded dragon</name>
    <dbReference type="NCBI Taxonomy" id="103695"/>
    <lineage>
        <taxon>Eukaryota</taxon>
        <taxon>Metazoa</taxon>
        <taxon>Chordata</taxon>
        <taxon>Craniata</taxon>
        <taxon>Vertebrata</taxon>
        <taxon>Euteleostomi</taxon>
        <taxon>Lepidosauria</taxon>
        <taxon>Squamata</taxon>
        <taxon>Bifurcata</taxon>
        <taxon>Unidentata</taxon>
        <taxon>Episquamata</taxon>
        <taxon>Toxicofera</taxon>
        <taxon>Iguania</taxon>
        <taxon>Acrodonta</taxon>
        <taxon>Agamidae</taxon>
        <taxon>Amphibolurinae</taxon>
        <taxon>Pogona</taxon>
    </lineage>
</organism>
<feature type="coiled-coil region" evidence="1">
    <location>
        <begin position="141"/>
        <end position="168"/>
    </location>
</feature>
<feature type="coiled-coil region" evidence="1">
    <location>
        <begin position="16"/>
        <end position="46"/>
    </location>
</feature>
<dbReference type="Proteomes" id="UP001652642">
    <property type="component" value="Chromosome 6"/>
</dbReference>
<evidence type="ECO:0000313" key="3">
    <source>
        <dbReference type="Proteomes" id="UP001652642"/>
    </source>
</evidence>
<gene>
    <name evidence="4" type="primary">LOC110082349</name>
</gene>
<evidence type="ECO:0000256" key="1">
    <source>
        <dbReference type="SAM" id="Coils"/>
    </source>
</evidence>
<evidence type="ECO:0000313" key="4">
    <source>
        <dbReference type="RefSeq" id="XP_072833434.1"/>
    </source>
</evidence>
<sequence>MLRGQGGWRQHVRAELDRRERRARGLRDLLEQHEKLQARCEAQELELAERLAGAAGEEASRRPSLDLALLHVQLAREVAELRRERDELRQQVVLAADVLRETEAENQEQRARMGRFAHDVAVLAHQYEEAQSKVWILSEEAKGLRTELEEAQCLLREAQQKRQDLEARWLQEKALEAKRLNWANEREEKSRKKVMDLCAKLERMREAAGVVQDGGMPGPAPGMDHPVAFPQESRDGS</sequence>
<protein>
    <submittedName>
        <fullName evidence="4">Uncharacterized protein</fullName>
    </submittedName>
</protein>